<dbReference type="KEGG" id="cdep:91088393"/>
<keyword evidence="6" id="KW-0509">mRNA transport</keyword>
<reference evidence="11" key="1">
    <citation type="submission" date="2016-06" db="EMBL/GenBank/DDBJ databases">
        <authorList>
            <person name="Cuomo C."/>
            <person name="Litvintseva A."/>
            <person name="Heitman J."/>
            <person name="Chen Y."/>
            <person name="Sun S."/>
            <person name="Springer D."/>
            <person name="Dromer F."/>
            <person name="Young S."/>
            <person name="Zeng Q."/>
            <person name="Chapman S."/>
            <person name="Gujja S."/>
            <person name="Saif S."/>
            <person name="Birren B."/>
        </authorList>
    </citation>
    <scope>NUCLEOTIDE SEQUENCE</scope>
    <source>
        <strain evidence="11">CBS 7841</strain>
    </source>
</reference>
<name>A0A1E3HH96_9TREE</name>
<evidence type="ECO:0000256" key="2">
    <source>
        <dbReference type="ARBA" id="ARBA00010102"/>
    </source>
</evidence>
<dbReference type="AlphaFoldDB" id="A0A1E3HH96"/>
<reference evidence="11" key="2">
    <citation type="journal article" date="2022" name="Elife">
        <title>Obligate sexual reproduction of a homothallic fungus closely related to the Cryptococcus pathogenic species complex.</title>
        <authorList>
            <person name="Passer A.R."/>
            <person name="Clancey S.A."/>
            <person name="Shea T."/>
            <person name="David-Palma M."/>
            <person name="Averette A.F."/>
            <person name="Boekhout T."/>
            <person name="Porcel B.M."/>
            <person name="Nowrousian M."/>
            <person name="Cuomo C.A."/>
            <person name="Sun S."/>
            <person name="Heitman J."/>
            <person name="Coelho M.A."/>
        </authorList>
    </citation>
    <scope>NUCLEOTIDE SEQUENCE</scope>
    <source>
        <strain evidence="11">CBS 7841</strain>
    </source>
</reference>
<dbReference type="PROSITE" id="PS50294">
    <property type="entry name" value="WD_REPEATS_REGION"/>
    <property type="match status" value="1"/>
</dbReference>
<comment type="similarity">
    <text evidence="2">Belongs to the WD repeat SEC13 family.</text>
</comment>
<evidence type="ECO:0000256" key="10">
    <source>
        <dbReference type="ARBA" id="ARBA00023242"/>
    </source>
</evidence>
<dbReference type="VEuPathDB" id="FungiDB:L203_06490"/>
<dbReference type="GO" id="GO:0031080">
    <property type="term" value="C:nuclear pore outer ring"/>
    <property type="evidence" value="ECO:0007669"/>
    <property type="project" value="TreeGrafter"/>
</dbReference>
<evidence type="ECO:0000313" key="12">
    <source>
        <dbReference type="Proteomes" id="UP000094043"/>
    </source>
</evidence>
<dbReference type="InterPro" id="IPR015943">
    <property type="entry name" value="WD40/YVTN_repeat-like_dom_sf"/>
</dbReference>
<evidence type="ECO:0000256" key="5">
    <source>
        <dbReference type="ARBA" id="ARBA00022737"/>
    </source>
</evidence>
<dbReference type="Pfam" id="PF00400">
    <property type="entry name" value="WD40"/>
    <property type="match status" value="4"/>
</dbReference>
<evidence type="ECO:0000313" key="11">
    <source>
        <dbReference type="EMBL" id="WVN88968.1"/>
    </source>
</evidence>
<sequence length="357" mass="38762">MIQTDLLAPGHSDLVTHIAYDYYGESLATCSADQRIKVFRKDQESKWRPEADWKAHDAPILHLSFSHPTHGSLLASSSIDRTVRIWEAPSSSRKPASTPVRWIERGVLTGPKGAVRSVEWAPADPGYGVRVGFIATDGYLRVCTSLDPSLSDWSEIHSIHIPSYFPLTPEADNVLPFNDPAGSGEQALGGWALSWCKERWWGSLVAACAGTSPITKIISLEPSPKCILTLVPLSSPSPAPLTCLSWAPSCGRSYHLVATGSRDGTVSIWRIQPPGETARSDFGSSGEVTREWKAECVGEFGQGGAKVCTVDWNATGTILSTTDDEGIVRIYKPTYARTWKLLGKLTAEEPGENVDGQ</sequence>
<evidence type="ECO:0000256" key="7">
    <source>
        <dbReference type="ARBA" id="ARBA00022927"/>
    </source>
</evidence>
<evidence type="ECO:0000256" key="8">
    <source>
        <dbReference type="ARBA" id="ARBA00023010"/>
    </source>
</evidence>
<dbReference type="PANTHER" id="PTHR11024:SF3">
    <property type="entry name" value="NUCLEOPORIN SEH1"/>
    <property type="match status" value="1"/>
</dbReference>
<dbReference type="GO" id="GO:0034198">
    <property type="term" value="P:cellular response to amino acid starvation"/>
    <property type="evidence" value="ECO:0007669"/>
    <property type="project" value="TreeGrafter"/>
</dbReference>
<dbReference type="Proteomes" id="UP000094043">
    <property type="component" value="Chromosome 5"/>
</dbReference>
<evidence type="ECO:0000256" key="9">
    <source>
        <dbReference type="ARBA" id="ARBA00023132"/>
    </source>
</evidence>
<dbReference type="GO" id="GO:0035859">
    <property type="term" value="C:Seh1-associated complex"/>
    <property type="evidence" value="ECO:0007669"/>
    <property type="project" value="TreeGrafter"/>
</dbReference>
<dbReference type="InterPro" id="IPR037363">
    <property type="entry name" value="Sec13/Seh1_fam"/>
</dbReference>
<dbReference type="OrthoDB" id="5566198at2759"/>
<dbReference type="GO" id="GO:1904263">
    <property type="term" value="P:positive regulation of TORC1 signaling"/>
    <property type="evidence" value="ECO:0007669"/>
    <property type="project" value="TreeGrafter"/>
</dbReference>
<dbReference type="RefSeq" id="XP_066069668.1">
    <property type="nucleotide sequence ID" value="XM_066213571.1"/>
</dbReference>
<dbReference type="PROSITE" id="PS50082">
    <property type="entry name" value="WD_REPEATS_2"/>
    <property type="match status" value="1"/>
</dbReference>
<evidence type="ECO:0000256" key="1">
    <source>
        <dbReference type="ARBA" id="ARBA00004567"/>
    </source>
</evidence>
<dbReference type="Gene3D" id="2.130.10.10">
    <property type="entry name" value="YVTN repeat-like/Quinoprotein amine dehydrogenase"/>
    <property type="match status" value="1"/>
</dbReference>
<reference evidence="11" key="3">
    <citation type="submission" date="2024-01" db="EMBL/GenBank/DDBJ databases">
        <authorList>
            <person name="Coelho M.A."/>
            <person name="David-Palma M."/>
            <person name="Shea T."/>
            <person name="Sun S."/>
            <person name="Cuomo C.A."/>
            <person name="Heitman J."/>
        </authorList>
    </citation>
    <scope>NUCLEOTIDE SEQUENCE</scope>
    <source>
        <strain evidence="11">CBS 7841</strain>
    </source>
</reference>
<dbReference type="SMART" id="SM00320">
    <property type="entry name" value="WD40"/>
    <property type="match status" value="4"/>
</dbReference>
<dbReference type="GO" id="GO:0051028">
    <property type="term" value="P:mRNA transport"/>
    <property type="evidence" value="ECO:0007669"/>
    <property type="project" value="UniProtKB-KW"/>
</dbReference>
<keyword evidence="5" id="KW-0677">Repeat</keyword>
<keyword evidence="3" id="KW-0813">Transport</keyword>
<dbReference type="GeneID" id="91088393"/>
<dbReference type="EMBL" id="CP143788">
    <property type="protein sequence ID" value="WVN88968.1"/>
    <property type="molecule type" value="Genomic_DNA"/>
</dbReference>
<keyword evidence="7" id="KW-0653">Protein transport</keyword>
<keyword evidence="4" id="KW-0853">WD repeat</keyword>
<evidence type="ECO:0000256" key="6">
    <source>
        <dbReference type="ARBA" id="ARBA00022816"/>
    </source>
</evidence>
<protein>
    <submittedName>
        <fullName evidence="11">Uncharacterized protein</fullName>
    </submittedName>
</protein>
<dbReference type="GO" id="GO:0015031">
    <property type="term" value="P:protein transport"/>
    <property type="evidence" value="ECO:0007669"/>
    <property type="project" value="UniProtKB-KW"/>
</dbReference>
<evidence type="ECO:0000256" key="4">
    <source>
        <dbReference type="ARBA" id="ARBA00022574"/>
    </source>
</evidence>
<keyword evidence="9" id="KW-0906">Nuclear pore complex</keyword>
<keyword evidence="12" id="KW-1185">Reference proteome</keyword>
<gene>
    <name evidence="11" type="ORF">L203_104183</name>
</gene>
<dbReference type="InterPro" id="IPR001680">
    <property type="entry name" value="WD40_rpt"/>
</dbReference>
<proteinExistence type="inferred from homology"/>
<dbReference type="SUPFAM" id="SSF50978">
    <property type="entry name" value="WD40 repeat-like"/>
    <property type="match status" value="1"/>
</dbReference>
<dbReference type="GO" id="GO:0005198">
    <property type="term" value="F:structural molecule activity"/>
    <property type="evidence" value="ECO:0007669"/>
    <property type="project" value="InterPro"/>
</dbReference>
<keyword evidence="8" id="KW-0811">Translocation</keyword>
<accession>A0A1E3HH96</accession>
<dbReference type="PANTHER" id="PTHR11024">
    <property type="entry name" value="NUCLEAR PORE COMPLEX PROTEIN SEC13 / SEH1 FAMILY MEMBER"/>
    <property type="match status" value="1"/>
</dbReference>
<comment type="subcellular location">
    <subcellularLocation>
        <location evidence="1">Nucleus</location>
        <location evidence="1">Nuclear pore complex</location>
    </subcellularLocation>
</comment>
<organism evidence="11 12">
    <name type="scientific">Cryptococcus depauperatus CBS 7841</name>
    <dbReference type="NCBI Taxonomy" id="1295531"/>
    <lineage>
        <taxon>Eukaryota</taxon>
        <taxon>Fungi</taxon>
        <taxon>Dikarya</taxon>
        <taxon>Basidiomycota</taxon>
        <taxon>Agaricomycotina</taxon>
        <taxon>Tremellomycetes</taxon>
        <taxon>Tremellales</taxon>
        <taxon>Cryptococcaceae</taxon>
        <taxon>Cryptococcus</taxon>
    </lineage>
</organism>
<dbReference type="InterPro" id="IPR036322">
    <property type="entry name" value="WD40_repeat_dom_sf"/>
</dbReference>
<keyword evidence="10" id="KW-0539">Nucleus</keyword>
<evidence type="ECO:0000256" key="3">
    <source>
        <dbReference type="ARBA" id="ARBA00022448"/>
    </source>
</evidence>